<evidence type="ECO:0000259" key="11">
    <source>
        <dbReference type="PROSITE" id="PS51294"/>
    </source>
</evidence>
<dbReference type="GO" id="GO:0005634">
    <property type="term" value="C:nucleus"/>
    <property type="evidence" value="ECO:0007669"/>
    <property type="project" value="UniProtKB-SubCell"/>
</dbReference>
<dbReference type="SUPFAM" id="SSF46689">
    <property type="entry name" value="Homeodomain-like"/>
    <property type="match status" value="1"/>
</dbReference>
<dbReference type="InterPro" id="IPR009057">
    <property type="entry name" value="Homeodomain-like_sf"/>
</dbReference>
<name>A0A8S0PEU8_OLEEU</name>
<sequence length="331" mass="37464">MSKVSYQGVIPEIHVLLVEHDYEGRISTEKMLELCSYKVTSVEVASMGLSLLSSGNSHFDLIMANIDSPDFHGFNLLQLGVFMNLPVILMSDEDDAFIAMRALQNGAFLCITKPVKIEMLTSLWQHVLTVKKEKERFNAIEVNNTNKDGEYDLLNRNKRIKRKTCVQWTRELHEKFMDAVAQLGEGGCFPKEIQELMKVPGLTRMQIASHLQKCRNHNWLGPQVRKSHLARTSSQEKPRKFGSLPQLGNTSLSHFKNQESHENESTPNDGGHGNRPIAQTLPHCQPHYEPFLSSSNNATHATNPSSNHRHQSNDFYDFPDIDGLICDKNQG</sequence>
<reference evidence="12 13" key="1">
    <citation type="submission" date="2019-12" db="EMBL/GenBank/DDBJ databases">
        <authorList>
            <person name="Alioto T."/>
            <person name="Alioto T."/>
            <person name="Gomez Garrido J."/>
        </authorList>
    </citation>
    <scope>NUCLEOTIDE SEQUENCE [LARGE SCALE GENOMIC DNA]</scope>
</reference>
<feature type="region of interest" description="Disordered" evidence="9">
    <location>
        <begin position="222"/>
        <end position="320"/>
    </location>
</feature>
<keyword evidence="13" id="KW-1185">Reference proteome</keyword>
<proteinExistence type="predicted"/>
<comment type="caution">
    <text evidence="12">The sequence shown here is derived from an EMBL/GenBank/DDBJ whole genome shotgun (WGS) entry which is preliminary data.</text>
</comment>
<dbReference type="Gene3D" id="1.10.10.60">
    <property type="entry name" value="Homeodomain-like"/>
    <property type="match status" value="1"/>
</dbReference>
<protein>
    <submittedName>
        <fullName evidence="12">Two-component response regulator ARR14-like</fullName>
    </submittedName>
</protein>
<keyword evidence="4" id="KW-0805">Transcription regulation</keyword>
<accession>A0A8S0PEU8</accession>
<dbReference type="InterPro" id="IPR001789">
    <property type="entry name" value="Sig_transdc_resp-reg_receiver"/>
</dbReference>
<evidence type="ECO:0000256" key="6">
    <source>
        <dbReference type="ARBA" id="ARBA00023163"/>
    </source>
</evidence>
<keyword evidence="3" id="KW-0902">Two-component regulatory system</keyword>
<dbReference type="EMBL" id="CACTIH010000057">
    <property type="protein sequence ID" value="CAA2944837.1"/>
    <property type="molecule type" value="Genomic_DNA"/>
</dbReference>
<evidence type="ECO:0000313" key="12">
    <source>
        <dbReference type="EMBL" id="CAA2944837.1"/>
    </source>
</evidence>
<dbReference type="PANTHER" id="PTHR43874">
    <property type="entry name" value="TWO-COMPONENT RESPONSE REGULATOR"/>
    <property type="match status" value="1"/>
</dbReference>
<dbReference type="OrthoDB" id="1675439at2759"/>
<organism evidence="12 13">
    <name type="scientific">Olea europaea subsp. europaea</name>
    <dbReference type="NCBI Taxonomy" id="158383"/>
    <lineage>
        <taxon>Eukaryota</taxon>
        <taxon>Viridiplantae</taxon>
        <taxon>Streptophyta</taxon>
        <taxon>Embryophyta</taxon>
        <taxon>Tracheophyta</taxon>
        <taxon>Spermatophyta</taxon>
        <taxon>Magnoliopsida</taxon>
        <taxon>eudicotyledons</taxon>
        <taxon>Gunneridae</taxon>
        <taxon>Pentapetalae</taxon>
        <taxon>asterids</taxon>
        <taxon>lamiids</taxon>
        <taxon>Lamiales</taxon>
        <taxon>Oleaceae</taxon>
        <taxon>Oleeae</taxon>
        <taxon>Olea</taxon>
    </lineage>
</organism>
<dbReference type="AlphaFoldDB" id="A0A8S0PEU8"/>
<feature type="compositionally biased region" description="Polar residues" evidence="9">
    <location>
        <begin position="246"/>
        <end position="255"/>
    </location>
</feature>
<dbReference type="Gramene" id="OE9A037900T1">
    <property type="protein sequence ID" value="OE9A037900C1"/>
    <property type="gene ID" value="OE9A037900"/>
</dbReference>
<keyword evidence="7" id="KW-0539">Nucleus</keyword>
<dbReference type="GO" id="GO:0003677">
    <property type="term" value="F:DNA binding"/>
    <property type="evidence" value="ECO:0007669"/>
    <property type="project" value="InterPro"/>
</dbReference>
<dbReference type="PANTHER" id="PTHR43874:SF7">
    <property type="entry name" value="TWO-COMPONENT RESPONSE REGULATOR ARR10"/>
    <property type="match status" value="1"/>
</dbReference>
<dbReference type="SUPFAM" id="SSF52172">
    <property type="entry name" value="CheY-like"/>
    <property type="match status" value="1"/>
</dbReference>
<evidence type="ECO:0000256" key="9">
    <source>
        <dbReference type="SAM" id="MobiDB-lite"/>
    </source>
</evidence>
<dbReference type="SMART" id="SM00448">
    <property type="entry name" value="REC"/>
    <property type="match status" value="1"/>
</dbReference>
<dbReference type="GO" id="GO:0000160">
    <property type="term" value="P:phosphorelay signal transduction system"/>
    <property type="evidence" value="ECO:0007669"/>
    <property type="project" value="UniProtKB-KW"/>
</dbReference>
<dbReference type="Gene3D" id="3.40.50.2300">
    <property type="match status" value="1"/>
</dbReference>
<dbReference type="InterPro" id="IPR011006">
    <property type="entry name" value="CheY-like_superfamily"/>
</dbReference>
<comment type="caution">
    <text evidence="8">Lacks conserved residue(s) required for the propagation of feature annotation.</text>
</comment>
<dbReference type="PROSITE" id="PS50110">
    <property type="entry name" value="RESPONSE_REGULATORY"/>
    <property type="match status" value="1"/>
</dbReference>
<keyword evidence="5" id="KW-0010">Activator</keyword>
<dbReference type="Proteomes" id="UP000594638">
    <property type="component" value="Unassembled WGS sequence"/>
</dbReference>
<evidence type="ECO:0000256" key="1">
    <source>
        <dbReference type="ARBA" id="ARBA00004123"/>
    </source>
</evidence>
<evidence type="ECO:0000256" key="8">
    <source>
        <dbReference type="PROSITE-ProRule" id="PRU00169"/>
    </source>
</evidence>
<evidence type="ECO:0000256" key="7">
    <source>
        <dbReference type="ARBA" id="ARBA00023242"/>
    </source>
</evidence>
<dbReference type="NCBIfam" id="TIGR01557">
    <property type="entry name" value="myb_SHAQKYF"/>
    <property type="match status" value="1"/>
</dbReference>
<keyword evidence="2" id="KW-0597">Phosphoprotein</keyword>
<evidence type="ECO:0000256" key="2">
    <source>
        <dbReference type="ARBA" id="ARBA00022553"/>
    </source>
</evidence>
<dbReference type="FunFam" id="1.10.10.60:FF:000007">
    <property type="entry name" value="Two-component response regulator"/>
    <property type="match status" value="1"/>
</dbReference>
<gene>
    <name evidence="12" type="ORF">OLEA9_A037900</name>
</gene>
<evidence type="ECO:0000256" key="4">
    <source>
        <dbReference type="ARBA" id="ARBA00023015"/>
    </source>
</evidence>
<evidence type="ECO:0000259" key="10">
    <source>
        <dbReference type="PROSITE" id="PS50110"/>
    </source>
</evidence>
<keyword evidence="6" id="KW-0804">Transcription</keyword>
<dbReference type="InterPro" id="IPR045279">
    <property type="entry name" value="ARR-like"/>
</dbReference>
<evidence type="ECO:0000313" key="13">
    <source>
        <dbReference type="Proteomes" id="UP000594638"/>
    </source>
</evidence>
<evidence type="ECO:0000256" key="3">
    <source>
        <dbReference type="ARBA" id="ARBA00023012"/>
    </source>
</evidence>
<dbReference type="InterPro" id="IPR006447">
    <property type="entry name" value="Myb_dom_plants"/>
</dbReference>
<feature type="domain" description="HTH myb-type" evidence="11">
    <location>
        <begin position="157"/>
        <end position="219"/>
    </location>
</feature>
<dbReference type="GO" id="GO:0009736">
    <property type="term" value="P:cytokinin-activated signaling pathway"/>
    <property type="evidence" value="ECO:0007669"/>
    <property type="project" value="InterPro"/>
</dbReference>
<dbReference type="InterPro" id="IPR001005">
    <property type="entry name" value="SANT/Myb"/>
</dbReference>
<dbReference type="InterPro" id="IPR017930">
    <property type="entry name" value="Myb_dom"/>
</dbReference>
<dbReference type="PROSITE" id="PS51294">
    <property type="entry name" value="HTH_MYB"/>
    <property type="match status" value="1"/>
</dbReference>
<evidence type="ECO:0000256" key="5">
    <source>
        <dbReference type="ARBA" id="ARBA00023159"/>
    </source>
</evidence>
<feature type="compositionally biased region" description="Polar residues" evidence="9">
    <location>
        <begin position="292"/>
        <end position="306"/>
    </location>
</feature>
<feature type="domain" description="Response regulatory" evidence="10">
    <location>
        <begin position="14"/>
        <end position="128"/>
    </location>
</feature>
<dbReference type="Pfam" id="PF00249">
    <property type="entry name" value="Myb_DNA-binding"/>
    <property type="match status" value="1"/>
</dbReference>
<comment type="subcellular location">
    <subcellularLocation>
        <location evidence="1">Nucleus</location>
    </subcellularLocation>
</comment>
<dbReference type="Pfam" id="PF00072">
    <property type="entry name" value="Response_reg"/>
    <property type="match status" value="1"/>
</dbReference>